<dbReference type="InterPro" id="IPR015424">
    <property type="entry name" value="PyrdxlP-dep_Trfase"/>
</dbReference>
<evidence type="ECO:0000256" key="1">
    <source>
        <dbReference type="ARBA" id="ARBA00001933"/>
    </source>
</evidence>
<dbReference type="Gene3D" id="3.90.1150.10">
    <property type="entry name" value="Aspartate Aminotransferase, domain 1"/>
    <property type="match status" value="1"/>
</dbReference>
<dbReference type="Proteomes" id="UP001196843">
    <property type="component" value="Unassembled WGS sequence"/>
</dbReference>
<dbReference type="Gene3D" id="3.40.640.10">
    <property type="entry name" value="Type I PLP-dependent aspartate aminotransferase-like (Major domain)"/>
    <property type="match status" value="1"/>
</dbReference>
<keyword evidence="2" id="KW-0663">Pyridoxal phosphate</keyword>
<dbReference type="EMBL" id="JAEUAW010000002">
    <property type="protein sequence ID" value="MBW9092711.1"/>
    <property type="molecule type" value="Genomic_DNA"/>
</dbReference>
<dbReference type="InterPro" id="IPR018247">
    <property type="entry name" value="EF_Hand_1_Ca_BS"/>
</dbReference>
<comment type="cofactor">
    <cofactor evidence="1 4">
        <name>pyridoxal 5'-phosphate</name>
        <dbReference type="ChEBI" id="CHEBI:597326"/>
    </cofactor>
</comment>
<evidence type="ECO:0000256" key="4">
    <source>
        <dbReference type="RuleBase" id="RU004504"/>
    </source>
</evidence>
<dbReference type="PROSITE" id="PS00595">
    <property type="entry name" value="AA_TRANSFER_CLASS_5"/>
    <property type="match status" value="1"/>
</dbReference>
<dbReference type="Pfam" id="PF00266">
    <property type="entry name" value="Aminotran_5"/>
    <property type="match status" value="1"/>
</dbReference>
<name>A0ABS7HKA2_9MICO</name>
<evidence type="ECO:0000256" key="2">
    <source>
        <dbReference type="ARBA" id="ARBA00022898"/>
    </source>
</evidence>
<dbReference type="PROSITE" id="PS00018">
    <property type="entry name" value="EF_HAND_1"/>
    <property type="match status" value="1"/>
</dbReference>
<dbReference type="InterPro" id="IPR015422">
    <property type="entry name" value="PyrdxlP-dep_Trfase_small"/>
</dbReference>
<dbReference type="InterPro" id="IPR020578">
    <property type="entry name" value="Aminotrans_V_PyrdxlP_BS"/>
</dbReference>
<dbReference type="InterPro" id="IPR015421">
    <property type="entry name" value="PyrdxlP-dep_Trfase_major"/>
</dbReference>
<keyword evidence="6" id="KW-0808">Transferase</keyword>
<dbReference type="SUPFAM" id="SSF53383">
    <property type="entry name" value="PLP-dependent transferases"/>
    <property type="match status" value="1"/>
</dbReference>
<protein>
    <submittedName>
        <fullName evidence="6">Aminotransferase class V-fold PLP-dependent enzyme</fullName>
    </submittedName>
</protein>
<dbReference type="PANTHER" id="PTHR43586:SF24">
    <property type="entry name" value="BLR4730 PROTEIN"/>
    <property type="match status" value="1"/>
</dbReference>
<comment type="caution">
    <text evidence="6">The sequence shown here is derived from an EMBL/GenBank/DDBJ whole genome shotgun (WGS) entry which is preliminary data.</text>
</comment>
<keyword evidence="7" id="KW-1185">Reference proteome</keyword>
<evidence type="ECO:0000259" key="5">
    <source>
        <dbReference type="Pfam" id="PF00266"/>
    </source>
</evidence>
<dbReference type="InterPro" id="IPR000192">
    <property type="entry name" value="Aminotrans_V_dom"/>
</dbReference>
<evidence type="ECO:0000313" key="7">
    <source>
        <dbReference type="Proteomes" id="UP001196843"/>
    </source>
</evidence>
<gene>
    <name evidence="6" type="ORF">JNB62_03335</name>
</gene>
<comment type="similarity">
    <text evidence="3">Belongs to the class-V pyridoxal-phosphate-dependent aminotransferase family.</text>
</comment>
<keyword evidence="6" id="KW-0032">Aminotransferase</keyword>
<dbReference type="PANTHER" id="PTHR43586">
    <property type="entry name" value="CYSTEINE DESULFURASE"/>
    <property type="match status" value="1"/>
</dbReference>
<proteinExistence type="inferred from homology"/>
<sequence length="394" mass="42987">MVLDVDRARADTPGVRNVAHFNNAGSALPPRQVTEAVIDHLRLESERGGYEAAAAAEERIEATYDSVAALIGADRDEIAIVENATRAWDMVFYALAASFRPGDRILTSRAEYASNMIAFLQIAARSGVIVEAVDNDASGQISVDDLRDRLTARGVGPVRLIALTHVPTQGGLVNPAADVGRAAREFGVPYLLDACQSIGQMPIDVSTIGCDFLTATGRKFLRAPRGTGFAYVRRDLIRSLEPPFLDLHAATWTAADRFEIRPDARRFENWETNVAGKIGLGVAASYAQSWGLTEIQQRVQSLADTLRQRLRDRAGVRVHDQGERTCGIVTFTVDGTAPHEVQRRLAANGINTSVSVVDYARLDLEARHLTGLVRASVHYYNTDEEIDRLIAALP</sequence>
<feature type="domain" description="Aminotransferase class V" evidence="5">
    <location>
        <begin position="21"/>
        <end position="389"/>
    </location>
</feature>
<dbReference type="GO" id="GO:0008483">
    <property type="term" value="F:transaminase activity"/>
    <property type="evidence" value="ECO:0007669"/>
    <property type="project" value="UniProtKB-KW"/>
</dbReference>
<organism evidence="6 7">
    <name type="scientific">Microbacterium jejuense</name>
    <dbReference type="NCBI Taxonomy" id="1263637"/>
    <lineage>
        <taxon>Bacteria</taxon>
        <taxon>Bacillati</taxon>
        <taxon>Actinomycetota</taxon>
        <taxon>Actinomycetes</taxon>
        <taxon>Micrococcales</taxon>
        <taxon>Microbacteriaceae</taxon>
        <taxon>Microbacterium</taxon>
    </lineage>
</organism>
<evidence type="ECO:0000256" key="3">
    <source>
        <dbReference type="RuleBase" id="RU004075"/>
    </source>
</evidence>
<evidence type="ECO:0000313" key="6">
    <source>
        <dbReference type="EMBL" id="MBW9092711.1"/>
    </source>
</evidence>
<reference evidence="6 7" key="1">
    <citation type="journal article" date="2021" name="MBio">
        <title>Poor Competitiveness of Bradyrhizobium in Pigeon Pea Root Colonization in Indian Soils.</title>
        <authorList>
            <person name="Chalasani D."/>
            <person name="Basu A."/>
            <person name="Pullabhotla S.V.S.R.N."/>
            <person name="Jorrin B."/>
            <person name="Neal A.L."/>
            <person name="Poole P.S."/>
            <person name="Podile A.R."/>
            <person name="Tkacz A."/>
        </authorList>
    </citation>
    <scope>NUCLEOTIDE SEQUENCE [LARGE SCALE GENOMIC DNA]</scope>
    <source>
        <strain evidence="6 7">HU14</strain>
    </source>
</reference>
<accession>A0ABS7HKA2</accession>
<dbReference type="RefSeq" id="WP_220299448.1">
    <property type="nucleotide sequence ID" value="NZ_JAEUAW010000002.1"/>
</dbReference>